<gene>
    <name evidence="1" type="ORF">S01H4_51419</name>
</gene>
<reference evidence="1" key="1">
    <citation type="journal article" date="2014" name="Front. Microbiol.">
        <title>High frequency of phylogenetically diverse reductive dehalogenase-homologous genes in deep subseafloor sedimentary metagenomes.</title>
        <authorList>
            <person name="Kawai M."/>
            <person name="Futagami T."/>
            <person name="Toyoda A."/>
            <person name="Takaki Y."/>
            <person name="Nishi S."/>
            <person name="Hori S."/>
            <person name="Arai W."/>
            <person name="Tsubouchi T."/>
            <person name="Morono Y."/>
            <person name="Uchiyama I."/>
            <person name="Ito T."/>
            <person name="Fujiyama A."/>
            <person name="Inagaki F."/>
            <person name="Takami H."/>
        </authorList>
    </citation>
    <scope>NUCLEOTIDE SEQUENCE</scope>
    <source>
        <strain evidence="1">Expedition CK06-06</strain>
    </source>
</reference>
<proteinExistence type="predicted"/>
<organism evidence="1">
    <name type="scientific">marine sediment metagenome</name>
    <dbReference type="NCBI Taxonomy" id="412755"/>
    <lineage>
        <taxon>unclassified sequences</taxon>
        <taxon>metagenomes</taxon>
        <taxon>ecological metagenomes</taxon>
    </lineage>
</organism>
<dbReference type="AlphaFoldDB" id="X1D2F8"/>
<comment type="caution">
    <text evidence="1">The sequence shown here is derived from an EMBL/GenBank/DDBJ whole genome shotgun (WGS) entry which is preliminary data.</text>
</comment>
<feature type="non-terminal residue" evidence="1">
    <location>
        <position position="77"/>
    </location>
</feature>
<evidence type="ECO:0000313" key="1">
    <source>
        <dbReference type="EMBL" id="GAG99302.1"/>
    </source>
</evidence>
<accession>X1D2F8</accession>
<sequence length="77" mass="8891">MTLLDKWDSFKKDYISRSSVGGVKPKVDPAFQKENYDPAYRKYSSDNLTPIRRRKLAYAAPIYIKGIKKKGSDTFRA</sequence>
<dbReference type="EMBL" id="BART01029277">
    <property type="protein sequence ID" value="GAG99302.1"/>
    <property type="molecule type" value="Genomic_DNA"/>
</dbReference>
<protein>
    <submittedName>
        <fullName evidence="1">Uncharacterized protein</fullName>
    </submittedName>
</protein>
<name>X1D2F8_9ZZZZ</name>